<dbReference type="PANTHER" id="PTHR24305:SF231">
    <property type="entry name" value="P450, PUTATIVE (EUROFUNG)-RELATED"/>
    <property type="match status" value="1"/>
</dbReference>
<dbReference type="GeneID" id="19404966"/>
<dbReference type="GO" id="GO:0016705">
    <property type="term" value="F:oxidoreductase activity, acting on paired donors, with incorporation or reduction of molecular oxygen"/>
    <property type="evidence" value="ECO:0007669"/>
    <property type="project" value="InterPro"/>
</dbReference>
<dbReference type="OrthoDB" id="3945418at2759"/>
<dbReference type="GO" id="GO:0004497">
    <property type="term" value="F:monooxygenase activity"/>
    <property type="evidence" value="ECO:0007669"/>
    <property type="project" value="InterPro"/>
</dbReference>
<keyword evidence="2" id="KW-1185">Reference proteome</keyword>
<sequence length="214" mass="24011">MPDPHYLPDLDTLTLHINPWELHIADPDFEIEDQIRAIKSGSHDAHKDVEHQTVFSELLNSNLPPEEKAVEGLKHEGGSIVAGGIETTLTALSKAGFYIVEHPAIKAKLRKELESVFPDPRVTPCLVTLEALLYLGAIVNETLRITISISPHTARKSRKVPVVFKDLVNPSGADFSMTAYYTHMDPRIWDEPHEFLHERWLERVLATTGEPLST</sequence>
<dbReference type="RefSeq" id="XP_008031314.1">
    <property type="nucleotide sequence ID" value="XM_008033123.1"/>
</dbReference>
<dbReference type="InterPro" id="IPR036396">
    <property type="entry name" value="Cyt_P450_sf"/>
</dbReference>
<evidence type="ECO:0000313" key="2">
    <source>
        <dbReference type="Proteomes" id="UP000016935"/>
    </source>
</evidence>
<dbReference type="InterPro" id="IPR001128">
    <property type="entry name" value="Cyt_P450"/>
</dbReference>
<dbReference type="AlphaFoldDB" id="R0JIP6"/>
<dbReference type="InterPro" id="IPR002401">
    <property type="entry name" value="Cyt_P450_E_grp-I"/>
</dbReference>
<proteinExistence type="predicted"/>
<evidence type="ECO:0000313" key="1">
    <source>
        <dbReference type="EMBL" id="EOA81213.1"/>
    </source>
</evidence>
<dbReference type="STRING" id="671987.R0JIP6"/>
<accession>R0JIP6</accession>
<dbReference type="PRINTS" id="PR00463">
    <property type="entry name" value="EP450I"/>
</dbReference>
<dbReference type="Proteomes" id="UP000016935">
    <property type="component" value="Unassembled WGS sequence"/>
</dbReference>
<dbReference type="SUPFAM" id="SSF48264">
    <property type="entry name" value="Cytochrome P450"/>
    <property type="match status" value="1"/>
</dbReference>
<dbReference type="GO" id="GO:0020037">
    <property type="term" value="F:heme binding"/>
    <property type="evidence" value="ECO:0007669"/>
    <property type="project" value="InterPro"/>
</dbReference>
<dbReference type="InterPro" id="IPR050121">
    <property type="entry name" value="Cytochrome_P450_monoxygenase"/>
</dbReference>
<dbReference type="EMBL" id="KB908877">
    <property type="protein sequence ID" value="EOA81213.1"/>
    <property type="molecule type" value="Genomic_DNA"/>
</dbReference>
<organism evidence="1 2">
    <name type="scientific">Exserohilum turcicum (strain 28A)</name>
    <name type="common">Northern leaf blight fungus</name>
    <name type="synonym">Setosphaeria turcica</name>
    <dbReference type="NCBI Taxonomy" id="671987"/>
    <lineage>
        <taxon>Eukaryota</taxon>
        <taxon>Fungi</taxon>
        <taxon>Dikarya</taxon>
        <taxon>Ascomycota</taxon>
        <taxon>Pezizomycotina</taxon>
        <taxon>Dothideomycetes</taxon>
        <taxon>Pleosporomycetidae</taxon>
        <taxon>Pleosporales</taxon>
        <taxon>Pleosporineae</taxon>
        <taxon>Pleosporaceae</taxon>
        <taxon>Exserohilum</taxon>
    </lineage>
</organism>
<dbReference type="HOGENOM" id="CLU_1289652_0_0_1"/>
<reference evidence="1 2" key="1">
    <citation type="journal article" date="2012" name="PLoS Pathog.">
        <title>Diverse lifestyles and strategies of plant pathogenesis encoded in the genomes of eighteen Dothideomycetes fungi.</title>
        <authorList>
            <person name="Ohm R.A."/>
            <person name="Feau N."/>
            <person name="Henrissat B."/>
            <person name="Schoch C.L."/>
            <person name="Horwitz B.A."/>
            <person name="Barry K.W."/>
            <person name="Condon B.J."/>
            <person name="Copeland A.C."/>
            <person name="Dhillon B."/>
            <person name="Glaser F."/>
            <person name="Hesse C.N."/>
            <person name="Kosti I."/>
            <person name="LaButti K."/>
            <person name="Lindquist E.A."/>
            <person name="Lucas S."/>
            <person name="Salamov A.A."/>
            <person name="Bradshaw R.E."/>
            <person name="Ciuffetti L."/>
            <person name="Hamelin R.C."/>
            <person name="Kema G.H.J."/>
            <person name="Lawrence C."/>
            <person name="Scott J.A."/>
            <person name="Spatafora J.W."/>
            <person name="Turgeon B.G."/>
            <person name="de Wit P.J.G.M."/>
            <person name="Zhong S."/>
            <person name="Goodwin S.B."/>
            <person name="Grigoriev I.V."/>
        </authorList>
    </citation>
    <scope>NUCLEOTIDE SEQUENCE [LARGE SCALE GENOMIC DNA]</scope>
    <source>
        <strain evidence="2">28A</strain>
    </source>
</reference>
<name>R0JIP6_EXST2</name>
<dbReference type="GO" id="GO:0005506">
    <property type="term" value="F:iron ion binding"/>
    <property type="evidence" value="ECO:0007669"/>
    <property type="project" value="InterPro"/>
</dbReference>
<gene>
    <name evidence="1" type="ORF">SETTUDRAFT_44956</name>
</gene>
<dbReference type="Gene3D" id="1.10.630.10">
    <property type="entry name" value="Cytochrome P450"/>
    <property type="match status" value="1"/>
</dbReference>
<reference evidence="1 2" key="2">
    <citation type="journal article" date="2013" name="PLoS Genet.">
        <title>Comparative genome structure, secondary metabolite, and effector coding capacity across Cochliobolus pathogens.</title>
        <authorList>
            <person name="Condon B.J."/>
            <person name="Leng Y."/>
            <person name="Wu D."/>
            <person name="Bushley K.E."/>
            <person name="Ohm R.A."/>
            <person name="Otillar R."/>
            <person name="Martin J."/>
            <person name="Schackwitz W."/>
            <person name="Grimwood J."/>
            <person name="MohdZainudin N."/>
            <person name="Xue C."/>
            <person name="Wang R."/>
            <person name="Manning V.A."/>
            <person name="Dhillon B."/>
            <person name="Tu Z.J."/>
            <person name="Steffenson B.J."/>
            <person name="Salamov A."/>
            <person name="Sun H."/>
            <person name="Lowry S."/>
            <person name="LaButti K."/>
            <person name="Han J."/>
            <person name="Copeland A."/>
            <person name="Lindquist E."/>
            <person name="Barry K."/>
            <person name="Schmutz J."/>
            <person name="Baker S.E."/>
            <person name="Ciuffetti L.M."/>
            <person name="Grigoriev I.V."/>
            <person name="Zhong S."/>
            <person name="Turgeon B.G."/>
        </authorList>
    </citation>
    <scope>NUCLEOTIDE SEQUENCE [LARGE SCALE GENOMIC DNA]</scope>
    <source>
        <strain evidence="2">28A</strain>
    </source>
</reference>
<protein>
    <submittedName>
        <fullName evidence="1">Uncharacterized protein</fullName>
    </submittedName>
</protein>
<dbReference type="eggNOG" id="KOG0158">
    <property type="taxonomic scope" value="Eukaryota"/>
</dbReference>
<dbReference type="Pfam" id="PF00067">
    <property type="entry name" value="p450"/>
    <property type="match status" value="1"/>
</dbReference>
<dbReference type="PANTHER" id="PTHR24305">
    <property type="entry name" value="CYTOCHROME P450"/>
    <property type="match status" value="1"/>
</dbReference>